<keyword evidence="10" id="KW-1185">Reference proteome</keyword>
<name>R8BW40_PHAM7</name>
<sequence length="157" mass="17735">MKILESQNAVLTNFEVYQHLVDQQKRYNKHSGDSVKRRMPSNMKTVVKELLVYLESFPSPLSQDPISYEASSITRLVEQLQPYDITKGEMIMILNLRPINAAVLCTCVEDMAERFTDDQQIEMLNIIAEVLGQFPPREDQGGDAAGADKETVQSIEG</sequence>
<dbReference type="HOGENOM" id="CLU_092529_3_1_1"/>
<feature type="compositionally biased region" description="Basic and acidic residues" evidence="7">
    <location>
        <begin position="136"/>
        <end position="151"/>
    </location>
</feature>
<reference evidence="10" key="1">
    <citation type="journal article" date="2013" name="Genome Announc.">
        <title>Draft genome sequence of the ascomycete Phaeoacremonium aleophilum strain UCR-PA7, a causal agent of the esca disease complex in grapevines.</title>
        <authorList>
            <person name="Blanco-Ulate B."/>
            <person name="Rolshausen P."/>
            <person name="Cantu D."/>
        </authorList>
    </citation>
    <scope>NUCLEOTIDE SEQUENCE [LARGE SCALE GENOMIC DNA]</scope>
    <source>
        <strain evidence="10">UCR-PA7</strain>
    </source>
</reference>
<organism evidence="9 10">
    <name type="scientific">Phaeoacremonium minimum (strain UCR-PA7)</name>
    <name type="common">Esca disease fungus</name>
    <name type="synonym">Togninia minima</name>
    <dbReference type="NCBI Taxonomy" id="1286976"/>
    <lineage>
        <taxon>Eukaryota</taxon>
        <taxon>Fungi</taxon>
        <taxon>Dikarya</taxon>
        <taxon>Ascomycota</taxon>
        <taxon>Pezizomycotina</taxon>
        <taxon>Sordariomycetes</taxon>
        <taxon>Sordariomycetidae</taxon>
        <taxon>Togniniales</taxon>
        <taxon>Togniniaceae</taxon>
        <taxon>Phaeoacremonium</taxon>
    </lineage>
</organism>
<evidence type="ECO:0000259" key="8">
    <source>
        <dbReference type="SMART" id="SM00657"/>
    </source>
</evidence>
<dbReference type="eggNOG" id="KOG4168">
    <property type="taxonomic scope" value="Eukaryota"/>
</dbReference>
<evidence type="ECO:0000256" key="4">
    <source>
        <dbReference type="ARBA" id="ARBA00022478"/>
    </source>
</evidence>
<dbReference type="InterPro" id="IPR010997">
    <property type="entry name" value="HRDC-like_sf"/>
</dbReference>
<evidence type="ECO:0000256" key="2">
    <source>
        <dbReference type="ARBA" id="ARBA00006898"/>
    </source>
</evidence>
<dbReference type="RefSeq" id="XP_007911706.1">
    <property type="nucleotide sequence ID" value="XM_007913515.1"/>
</dbReference>
<dbReference type="SMART" id="SM00657">
    <property type="entry name" value="RPOL4c"/>
    <property type="match status" value="1"/>
</dbReference>
<evidence type="ECO:0000256" key="6">
    <source>
        <dbReference type="ARBA" id="ARBA00023242"/>
    </source>
</evidence>
<dbReference type="SUPFAM" id="SSF47819">
    <property type="entry name" value="HRDC-like"/>
    <property type="match status" value="1"/>
</dbReference>
<dbReference type="Proteomes" id="UP000014074">
    <property type="component" value="Unassembled WGS sequence"/>
</dbReference>
<evidence type="ECO:0000256" key="7">
    <source>
        <dbReference type="SAM" id="MobiDB-lite"/>
    </source>
</evidence>
<keyword evidence="6" id="KW-0539">Nucleus</keyword>
<accession>R8BW40</accession>
<dbReference type="KEGG" id="tmn:UCRPA7_926"/>
<evidence type="ECO:0000313" key="9">
    <source>
        <dbReference type="EMBL" id="EOO03596.1"/>
    </source>
</evidence>
<dbReference type="GO" id="GO:0006384">
    <property type="term" value="P:transcription initiation at RNA polymerase III promoter"/>
    <property type="evidence" value="ECO:0007669"/>
    <property type="project" value="InterPro"/>
</dbReference>
<dbReference type="Gene3D" id="1.20.1250.40">
    <property type="match status" value="1"/>
</dbReference>
<dbReference type="EMBL" id="KB932817">
    <property type="protein sequence ID" value="EOO03596.1"/>
    <property type="molecule type" value="Genomic_DNA"/>
</dbReference>
<dbReference type="Pfam" id="PF03874">
    <property type="entry name" value="RNA_pol_Rpb4"/>
    <property type="match status" value="1"/>
</dbReference>
<protein>
    <recommendedName>
        <fullName evidence="3">DNA-directed RNA polymerase III subunit RPC9</fullName>
    </recommendedName>
</protein>
<dbReference type="AlphaFoldDB" id="R8BW40"/>
<evidence type="ECO:0000313" key="10">
    <source>
        <dbReference type="Proteomes" id="UP000014074"/>
    </source>
</evidence>
<comment type="similarity">
    <text evidence="2">Belongs to the eukaryotic RPC9 RNA polymerase subunit family.</text>
</comment>
<dbReference type="PANTHER" id="PTHR15561">
    <property type="entry name" value="CALCITONIN GENE-RELATED PEPTIDE-RECEPTOR COMPONENT PROTEIN"/>
    <property type="match status" value="1"/>
</dbReference>
<evidence type="ECO:0000256" key="5">
    <source>
        <dbReference type="ARBA" id="ARBA00023163"/>
    </source>
</evidence>
<dbReference type="GO" id="GO:0000166">
    <property type="term" value="F:nucleotide binding"/>
    <property type="evidence" value="ECO:0007669"/>
    <property type="project" value="InterPro"/>
</dbReference>
<feature type="domain" description="RNA polymerase Rpb4/RPC9 core" evidence="8">
    <location>
        <begin position="4"/>
        <end position="135"/>
    </location>
</feature>
<gene>
    <name evidence="9" type="ORF">UCRPA7_926</name>
</gene>
<dbReference type="OrthoDB" id="1746530at2759"/>
<evidence type="ECO:0000256" key="1">
    <source>
        <dbReference type="ARBA" id="ARBA00004123"/>
    </source>
</evidence>
<dbReference type="InterPro" id="IPR038846">
    <property type="entry name" value="RPC9"/>
</dbReference>
<feature type="region of interest" description="Disordered" evidence="7">
    <location>
        <begin position="136"/>
        <end position="157"/>
    </location>
</feature>
<dbReference type="InterPro" id="IPR006590">
    <property type="entry name" value="RNA_pol_Rpb4/RPC9_core"/>
</dbReference>
<dbReference type="InterPro" id="IPR038324">
    <property type="entry name" value="Rpb4/RPC9_sf"/>
</dbReference>
<keyword evidence="4" id="KW-0240">DNA-directed RNA polymerase</keyword>
<dbReference type="GeneID" id="19329859"/>
<comment type="subcellular location">
    <subcellularLocation>
        <location evidence="1">Nucleus</location>
    </subcellularLocation>
</comment>
<evidence type="ECO:0000256" key="3">
    <source>
        <dbReference type="ARBA" id="ARBA00016672"/>
    </source>
</evidence>
<dbReference type="InterPro" id="IPR005574">
    <property type="entry name" value="Rpb4/RPC9"/>
</dbReference>
<dbReference type="PANTHER" id="PTHR15561:SF0">
    <property type="entry name" value="DNA-DIRECTED RNA POLYMERASE III SUBUNIT RPC9"/>
    <property type="match status" value="1"/>
</dbReference>
<proteinExistence type="inferred from homology"/>
<keyword evidence="5" id="KW-0804">Transcription</keyword>
<dbReference type="GO" id="GO:0005666">
    <property type="term" value="C:RNA polymerase III complex"/>
    <property type="evidence" value="ECO:0007669"/>
    <property type="project" value="InterPro"/>
</dbReference>